<protein>
    <submittedName>
        <fullName evidence="1">Uncharacterized protein</fullName>
    </submittedName>
</protein>
<organism evidence="1 2">
    <name type="scientific">Endobacter medicaginis</name>
    <dbReference type="NCBI Taxonomy" id="1181271"/>
    <lineage>
        <taxon>Bacteria</taxon>
        <taxon>Pseudomonadati</taxon>
        <taxon>Pseudomonadota</taxon>
        <taxon>Alphaproteobacteria</taxon>
        <taxon>Acetobacterales</taxon>
        <taxon>Acetobacteraceae</taxon>
        <taxon>Endobacter</taxon>
    </lineage>
</organism>
<accession>A0A850NNS9</accession>
<name>A0A850NNS9_9PROT</name>
<dbReference type="AlphaFoldDB" id="A0A850NNS9"/>
<feature type="non-terminal residue" evidence="1">
    <location>
        <position position="1"/>
    </location>
</feature>
<evidence type="ECO:0000313" key="1">
    <source>
        <dbReference type="EMBL" id="NVN31223.1"/>
    </source>
</evidence>
<sequence>LLRAIAQAQEARHARLLVACASPGGGCLLDLNRLLPVPAGLLAWGPDHGAALDWLDRHWGTREAVRQIDLQETRDPRRHSRRRLRFRFWMLDGRPATLAASLLRAWPELEVTIRSLELPGG</sequence>
<evidence type="ECO:0000313" key="2">
    <source>
        <dbReference type="Proteomes" id="UP000565205"/>
    </source>
</evidence>
<reference evidence="1 2" key="1">
    <citation type="submission" date="2020-06" db="EMBL/GenBank/DDBJ databases">
        <title>Description of novel acetic acid bacteria.</title>
        <authorList>
            <person name="Sombolestani A."/>
        </authorList>
    </citation>
    <scope>NUCLEOTIDE SEQUENCE [LARGE SCALE GENOMIC DNA]</scope>
    <source>
        <strain evidence="1 2">LMG 26838</strain>
    </source>
</reference>
<proteinExistence type="predicted"/>
<gene>
    <name evidence="1" type="ORF">HUK83_12875</name>
</gene>
<dbReference type="EMBL" id="JABXXQ010000316">
    <property type="protein sequence ID" value="NVN31223.1"/>
    <property type="molecule type" value="Genomic_DNA"/>
</dbReference>
<comment type="caution">
    <text evidence="1">The sequence shown here is derived from an EMBL/GenBank/DDBJ whole genome shotgun (WGS) entry which is preliminary data.</text>
</comment>
<dbReference type="Proteomes" id="UP000565205">
    <property type="component" value="Unassembled WGS sequence"/>
</dbReference>